<dbReference type="InterPro" id="IPR001763">
    <property type="entry name" value="Rhodanese-like_dom"/>
</dbReference>
<reference evidence="5 6" key="1">
    <citation type="journal article" date="2011" name="Proc. Natl. Acad. Sci. U.S.A.">
        <title>Evolutionary erosion of yeast sex chromosomes by mating-type switching accidents.</title>
        <authorList>
            <person name="Gordon J.L."/>
            <person name="Armisen D."/>
            <person name="Proux-Wera E."/>
            <person name="Oheigeartaigh S.S."/>
            <person name="Byrne K.P."/>
            <person name="Wolfe K.H."/>
        </authorList>
    </citation>
    <scope>NUCLEOTIDE SEQUENCE [LARGE SCALE GENOMIC DNA]</scope>
    <source>
        <strain evidence="6">ATCC 76901 / BCRC 22586 / CBS 4309 / NBRC 1992 / NRRL Y-12630</strain>
    </source>
</reference>
<keyword evidence="6" id="KW-1185">Reference proteome</keyword>
<reference key="2">
    <citation type="submission" date="2011-08" db="EMBL/GenBank/DDBJ databases">
        <title>Genome sequence of Naumovozyma castellii.</title>
        <authorList>
            <person name="Gordon J.L."/>
            <person name="Armisen D."/>
            <person name="Proux-Wera E."/>
            <person name="OhEigeartaigh S.S."/>
            <person name="Byrne K.P."/>
            <person name="Wolfe K.H."/>
        </authorList>
    </citation>
    <scope>NUCLEOTIDE SEQUENCE</scope>
    <source>
        <strain>Type strain:CBS 4309</strain>
    </source>
</reference>
<dbReference type="SMART" id="SM00450">
    <property type="entry name" value="RHOD"/>
    <property type="match status" value="2"/>
</dbReference>
<dbReference type="GO" id="GO:0005739">
    <property type="term" value="C:mitochondrion"/>
    <property type="evidence" value="ECO:0007669"/>
    <property type="project" value="TreeGrafter"/>
</dbReference>
<dbReference type="KEGG" id="ncs:NCAS_0B01200"/>
<dbReference type="CDD" id="cd01448">
    <property type="entry name" value="TST_Repeat_1"/>
    <property type="match status" value="1"/>
</dbReference>
<dbReference type="eggNOG" id="KOG1529">
    <property type="taxonomic scope" value="Eukaryota"/>
</dbReference>
<dbReference type="EMBL" id="HE576753">
    <property type="protein sequence ID" value="CCC68204.1"/>
    <property type="molecule type" value="Genomic_DNA"/>
</dbReference>
<dbReference type="FunCoup" id="G0VB80">
    <property type="interactions" value="493"/>
</dbReference>
<feature type="domain" description="Rhodanese" evidence="4">
    <location>
        <begin position="181"/>
        <end position="299"/>
    </location>
</feature>
<evidence type="ECO:0000313" key="5">
    <source>
        <dbReference type="EMBL" id="CCC68204.1"/>
    </source>
</evidence>
<keyword evidence="1 3" id="KW-0808">Transferase</keyword>
<dbReference type="PROSITE" id="PS50206">
    <property type="entry name" value="RHODANESE_3"/>
    <property type="match status" value="2"/>
</dbReference>
<dbReference type="HOGENOM" id="CLU_031618_3_1_1"/>
<organism evidence="5 6">
    <name type="scientific">Naumovozyma castellii</name>
    <name type="common">Yeast</name>
    <name type="synonym">Saccharomyces castellii</name>
    <dbReference type="NCBI Taxonomy" id="27288"/>
    <lineage>
        <taxon>Eukaryota</taxon>
        <taxon>Fungi</taxon>
        <taxon>Dikarya</taxon>
        <taxon>Ascomycota</taxon>
        <taxon>Saccharomycotina</taxon>
        <taxon>Saccharomycetes</taxon>
        <taxon>Saccharomycetales</taxon>
        <taxon>Saccharomycetaceae</taxon>
        <taxon>Naumovozyma</taxon>
    </lineage>
</organism>
<dbReference type="Proteomes" id="UP000001640">
    <property type="component" value="Chromosome 2"/>
</dbReference>
<dbReference type="GeneID" id="96901766"/>
<evidence type="ECO:0000256" key="1">
    <source>
        <dbReference type="ARBA" id="ARBA00022679"/>
    </source>
</evidence>
<dbReference type="PANTHER" id="PTHR11364">
    <property type="entry name" value="THIOSULFATE SULFERTANSFERASE"/>
    <property type="match status" value="1"/>
</dbReference>
<dbReference type="OrthoDB" id="270167at2759"/>
<dbReference type="FunFam" id="3.40.250.10:FF:000069">
    <property type="entry name" value="Sulfurtransferase"/>
    <property type="match status" value="1"/>
</dbReference>
<dbReference type="GO" id="GO:0004792">
    <property type="term" value="F:thiosulfate-cyanide sulfurtransferase activity"/>
    <property type="evidence" value="ECO:0007669"/>
    <property type="project" value="EnsemblFungi"/>
</dbReference>
<protein>
    <recommendedName>
        <fullName evidence="3">Sulfurtransferase</fullName>
    </recommendedName>
</protein>
<evidence type="ECO:0000256" key="2">
    <source>
        <dbReference type="ARBA" id="ARBA00022737"/>
    </source>
</evidence>
<dbReference type="SUPFAM" id="SSF52821">
    <property type="entry name" value="Rhodanese/Cell cycle control phosphatase"/>
    <property type="match status" value="2"/>
</dbReference>
<dbReference type="STRING" id="1064592.G0VB80"/>
<accession>G0VB80</accession>
<sequence>MPSFKLITPKNFISLVEKQKGSTTSRVIPIDSTWYLPNLNRNGHQEFLNDERIPGAVYFDIDGVKDTSSPYPHMAPDLATFNKAMSQLGIQRDDVLVVYDRIGNFSAPRCAWTLALFGHPSVYLLNNFKAYKEREKLPLETDVRTKDSEYPPTDYKSDVDLRDKEVVSYEELLQLVQNKELKKKFNVFDARALPRFEGNAPEPRPGLPSGHVPGAQPLPFINVLDKEWLTYPSTAEEMKAKLTEAFKELNDEFDPKKETICMCGTGVTGAIIKGALELADIPNVRLYDGSWTEWAIRVKDDRTLIAEGRD</sequence>
<dbReference type="CDD" id="cd01449">
    <property type="entry name" value="TST_Repeat_2"/>
    <property type="match status" value="1"/>
</dbReference>
<evidence type="ECO:0000259" key="4">
    <source>
        <dbReference type="PROSITE" id="PS50206"/>
    </source>
</evidence>
<dbReference type="Pfam" id="PF00581">
    <property type="entry name" value="Rhodanese"/>
    <property type="match status" value="2"/>
</dbReference>
<dbReference type="OMA" id="NNNWFAS"/>
<dbReference type="InParanoid" id="G0VB80"/>
<keyword evidence="2" id="KW-0677">Repeat</keyword>
<dbReference type="InterPro" id="IPR045078">
    <property type="entry name" value="TST/MPST-like"/>
</dbReference>
<evidence type="ECO:0000256" key="3">
    <source>
        <dbReference type="RuleBase" id="RU000507"/>
    </source>
</evidence>
<dbReference type="InterPro" id="IPR036873">
    <property type="entry name" value="Rhodanese-like_dom_sf"/>
</dbReference>
<evidence type="ECO:0000313" key="6">
    <source>
        <dbReference type="Proteomes" id="UP000001640"/>
    </source>
</evidence>
<proteinExistence type="predicted"/>
<name>G0VB80_NAUCA</name>
<dbReference type="PANTHER" id="PTHR11364:SF27">
    <property type="entry name" value="SULFURTRANSFERASE"/>
    <property type="match status" value="1"/>
</dbReference>
<feature type="domain" description="Rhodanese" evidence="4">
    <location>
        <begin position="41"/>
        <end position="140"/>
    </location>
</feature>
<dbReference type="GO" id="GO:0002143">
    <property type="term" value="P:tRNA wobble position uridine thiolation"/>
    <property type="evidence" value="ECO:0007669"/>
    <property type="project" value="EnsemblFungi"/>
</dbReference>
<dbReference type="PROSITE" id="PS00683">
    <property type="entry name" value="RHODANESE_2"/>
    <property type="match status" value="1"/>
</dbReference>
<dbReference type="InterPro" id="IPR001307">
    <property type="entry name" value="Thiosulphate_STrfase_CS"/>
</dbReference>
<dbReference type="AlphaFoldDB" id="G0VB80"/>
<gene>
    <name evidence="5" type="primary">NCAS0B01200</name>
    <name evidence="5" type="ordered locus">NCAS_0B01200</name>
</gene>
<dbReference type="Gene3D" id="3.40.250.10">
    <property type="entry name" value="Rhodanese-like domain"/>
    <property type="match status" value="2"/>
</dbReference>
<dbReference type="RefSeq" id="XP_003674580.1">
    <property type="nucleotide sequence ID" value="XM_003674532.1"/>
</dbReference>